<evidence type="ECO:0000256" key="1">
    <source>
        <dbReference type="SAM" id="Phobius"/>
    </source>
</evidence>
<keyword evidence="1" id="KW-0472">Membrane</keyword>
<accession>A0A9P7E0W7</accession>
<evidence type="ECO:0000313" key="2">
    <source>
        <dbReference type="EMBL" id="KAG1807868.1"/>
    </source>
</evidence>
<gene>
    <name evidence="2" type="ORF">BJ212DRAFT_732170</name>
</gene>
<dbReference type="OrthoDB" id="2676329at2759"/>
<keyword evidence="1" id="KW-1133">Transmembrane helix</keyword>
<dbReference type="Proteomes" id="UP000807769">
    <property type="component" value="Unassembled WGS sequence"/>
</dbReference>
<keyword evidence="3" id="KW-1185">Reference proteome</keyword>
<evidence type="ECO:0000313" key="3">
    <source>
        <dbReference type="Proteomes" id="UP000807769"/>
    </source>
</evidence>
<proteinExistence type="predicted"/>
<feature type="transmembrane region" description="Helical" evidence="1">
    <location>
        <begin position="59"/>
        <end position="79"/>
    </location>
</feature>
<protein>
    <submittedName>
        <fullName evidence="2">Uncharacterized protein</fullName>
    </submittedName>
</protein>
<feature type="transmembrane region" description="Helical" evidence="1">
    <location>
        <begin position="20"/>
        <end position="47"/>
    </location>
</feature>
<dbReference type="AlphaFoldDB" id="A0A9P7E0W7"/>
<comment type="caution">
    <text evidence="2">The sequence shown here is derived from an EMBL/GenBank/DDBJ whole genome shotgun (WGS) entry which is preliminary data.</text>
</comment>
<dbReference type="RefSeq" id="XP_041188326.1">
    <property type="nucleotide sequence ID" value="XM_041343939.1"/>
</dbReference>
<reference evidence="2" key="1">
    <citation type="journal article" date="2020" name="New Phytol.">
        <title>Comparative genomics reveals dynamic genome evolution in host specialist ectomycorrhizal fungi.</title>
        <authorList>
            <person name="Lofgren L.A."/>
            <person name="Nguyen N.H."/>
            <person name="Vilgalys R."/>
            <person name="Ruytinx J."/>
            <person name="Liao H.L."/>
            <person name="Branco S."/>
            <person name="Kuo A."/>
            <person name="LaButti K."/>
            <person name="Lipzen A."/>
            <person name="Andreopoulos W."/>
            <person name="Pangilinan J."/>
            <person name="Riley R."/>
            <person name="Hundley H."/>
            <person name="Na H."/>
            <person name="Barry K."/>
            <person name="Grigoriev I.V."/>
            <person name="Stajich J.E."/>
            <person name="Kennedy P.G."/>
        </authorList>
    </citation>
    <scope>NUCLEOTIDE SEQUENCE</scope>
    <source>
        <strain evidence="2">MN1</strain>
    </source>
</reference>
<dbReference type="GeneID" id="64637955"/>
<dbReference type="EMBL" id="JABBWG010000041">
    <property type="protein sequence ID" value="KAG1807868.1"/>
    <property type="molecule type" value="Genomic_DNA"/>
</dbReference>
<sequence length="164" mass="18157">MSNSLEPPPPLTEKLTVKEVLISIGVGIFFLFNVINSICIVVIFIYLGSTIPVLKPYATYVAVYTLGARTVFFACMFLVGCYWCCLRLVAPKQAGSSISEWYSKVQVHSSKASVPSYRKLGKAGRTFFATTGVLYAFNGLHYCFRPERVPEFGVYKPVIGEGCQ</sequence>
<keyword evidence="1" id="KW-0812">Transmembrane</keyword>
<organism evidence="2 3">
    <name type="scientific">Suillus subaureus</name>
    <dbReference type="NCBI Taxonomy" id="48587"/>
    <lineage>
        <taxon>Eukaryota</taxon>
        <taxon>Fungi</taxon>
        <taxon>Dikarya</taxon>
        <taxon>Basidiomycota</taxon>
        <taxon>Agaricomycotina</taxon>
        <taxon>Agaricomycetes</taxon>
        <taxon>Agaricomycetidae</taxon>
        <taxon>Boletales</taxon>
        <taxon>Suillineae</taxon>
        <taxon>Suillaceae</taxon>
        <taxon>Suillus</taxon>
    </lineage>
</organism>
<name>A0A9P7E0W7_9AGAM</name>